<sequence>MRKYIGDQKRTVLIDDGELCEPGPEDIAARSAIFNAYRTEIDKRHLSNAENFDKAILTYANAGLGLSIAIFKDALTRTDCTGRLLLESSWGGFTLPIVFVIASFLLSQRALLDQIALAEGYLLRFDDKCNRPSGWRRATNGLRR</sequence>
<evidence type="ECO:0000313" key="3">
    <source>
        <dbReference type="Proteomes" id="UP001302652"/>
    </source>
</evidence>
<keyword evidence="1" id="KW-0812">Transmembrane</keyword>
<gene>
    <name evidence="2" type="ORF">RW095_02760</name>
</gene>
<evidence type="ECO:0000313" key="2">
    <source>
        <dbReference type="EMBL" id="WOD14419.1"/>
    </source>
</evidence>
<accession>A0ABZ0EB35</accession>
<evidence type="ECO:0000256" key="1">
    <source>
        <dbReference type="SAM" id="Phobius"/>
    </source>
</evidence>
<feature type="transmembrane region" description="Helical" evidence="1">
    <location>
        <begin position="90"/>
        <end position="107"/>
    </location>
</feature>
<dbReference type="Proteomes" id="UP001302652">
    <property type="component" value="Chromosome 3"/>
</dbReference>
<name>A0ABZ0EB35_9BURK</name>
<dbReference type="RefSeq" id="WP_317016299.1">
    <property type="nucleotide sequence ID" value="NZ_CP136511.1"/>
</dbReference>
<keyword evidence="1" id="KW-0472">Membrane</keyword>
<proteinExistence type="predicted"/>
<organism evidence="2 3">
    <name type="scientific">Paraburkholderia kirstenboschensis</name>
    <dbReference type="NCBI Taxonomy" id="1245436"/>
    <lineage>
        <taxon>Bacteria</taxon>
        <taxon>Pseudomonadati</taxon>
        <taxon>Pseudomonadota</taxon>
        <taxon>Betaproteobacteria</taxon>
        <taxon>Burkholderiales</taxon>
        <taxon>Burkholderiaceae</taxon>
        <taxon>Paraburkholderia</taxon>
    </lineage>
</organism>
<keyword evidence="3" id="KW-1185">Reference proteome</keyword>
<protein>
    <submittedName>
        <fullName evidence="2">Uncharacterized protein</fullName>
    </submittedName>
</protein>
<keyword evidence="1" id="KW-1133">Transmembrane helix</keyword>
<dbReference type="EMBL" id="CP136511">
    <property type="protein sequence ID" value="WOD14419.1"/>
    <property type="molecule type" value="Genomic_DNA"/>
</dbReference>
<reference evidence="2 3" key="1">
    <citation type="submission" date="2023-10" db="EMBL/GenBank/DDBJ databases">
        <title>Surface-active antibiotics is a multifunctional adaptation for post-fire microbes.</title>
        <authorList>
            <person name="Liu M.D."/>
            <person name="Du Y."/>
            <person name="Koupaei S.K."/>
            <person name="Kim N.R."/>
            <person name="Zhang W."/>
            <person name="Traxler M.F."/>
        </authorList>
    </citation>
    <scope>NUCLEOTIDE SEQUENCE [LARGE SCALE GENOMIC DNA]</scope>
    <source>
        <strain evidence="2 3">F3</strain>
    </source>
</reference>